<gene>
    <name evidence="1" type="ORF">EZS28_035370</name>
</gene>
<evidence type="ECO:0000313" key="1">
    <source>
        <dbReference type="EMBL" id="KAA6369103.1"/>
    </source>
</evidence>
<dbReference type="AlphaFoldDB" id="A0A5J4UFY7"/>
<protein>
    <submittedName>
        <fullName evidence="1">Uncharacterized protein</fullName>
    </submittedName>
</protein>
<organism evidence="1 2">
    <name type="scientific">Streblomastix strix</name>
    <dbReference type="NCBI Taxonomy" id="222440"/>
    <lineage>
        <taxon>Eukaryota</taxon>
        <taxon>Metamonada</taxon>
        <taxon>Preaxostyla</taxon>
        <taxon>Oxymonadida</taxon>
        <taxon>Streblomastigidae</taxon>
        <taxon>Streblomastix</taxon>
    </lineage>
</organism>
<evidence type="ECO:0000313" key="2">
    <source>
        <dbReference type="Proteomes" id="UP000324800"/>
    </source>
</evidence>
<comment type="caution">
    <text evidence="1">The sequence shown here is derived from an EMBL/GenBank/DDBJ whole genome shotgun (WGS) entry which is preliminary data.</text>
</comment>
<accession>A0A5J4UFY7</accession>
<proteinExistence type="predicted"/>
<dbReference type="Proteomes" id="UP000324800">
    <property type="component" value="Unassembled WGS sequence"/>
</dbReference>
<dbReference type="EMBL" id="SNRW01016692">
    <property type="protein sequence ID" value="KAA6369103.1"/>
    <property type="molecule type" value="Genomic_DNA"/>
</dbReference>
<reference evidence="1 2" key="1">
    <citation type="submission" date="2019-03" db="EMBL/GenBank/DDBJ databases">
        <title>Single cell metagenomics reveals metabolic interactions within the superorganism composed of flagellate Streblomastix strix and complex community of Bacteroidetes bacteria on its surface.</title>
        <authorList>
            <person name="Treitli S.C."/>
            <person name="Kolisko M."/>
            <person name="Husnik F."/>
            <person name="Keeling P."/>
            <person name="Hampl V."/>
        </authorList>
    </citation>
    <scope>NUCLEOTIDE SEQUENCE [LARGE SCALE GENOMIC DNA]</scope>
    <source>
        <strain evidence="1">ST1C</strain>
    </source>
</reference>
<sequence length="327" mass="36852">MLYWSSESFSNYLTNVLLTTSYRSAQGQSSCINIKKGLIAREGIEGDIITPSHLRKMVFEAEKESFLGQNWERNSNSKKNKGANYAWISYDDGVMFYGSIAEGGKYARSVNRINKGFRDDININDITNQKKVDSVNKVQISPVTSHQSPSQSNQLKQDFQFNKMKTEEEIRLEEIEKDNDDKYAVYNIPKISKIKVEYKLNADETASEVSNVTLTGDWLIGCSHAAALRIEIFEKGSDDAKLASIPTNSIQIQDKNINKDSNAALRPVKVILDSAHLAEVVDSGKVIYTIKGDEFSFDLDKKYEARIAYGLNGRKTNNVKVSFKKLK</sequence>
<name>A0A5J4UFY7_9EUKA</name>